<comment type="caution">
    <text evidence="1">The sequence shown here is derived from an EMBL/GenBank/DDBJ whole genome shotgun (WGS) entry which is preliminary data.</text>
</comment>
<dbReference type="EMBL" id="JARK01001342">
    <property type="protein sequence ID" value="EYC29274.1"/>
    <property type="molecule type" value="Genomic_DNA"/>
</dbReference>
<evidence type="ECO:0000313" key="1">
    <source>
        <dbReference type="EMBL" id="EYC29274.1"/>
    </source>
</evidence>
<dbReference type="PANTHER" id="PTHR46068">
    <property type="entry name" value="PROTEIN CBG27172"/>
    <property type="match status" value="1"/>
</dbReference>
<dbReference type="PANTHER" id="PTHR46068:SF1">
    <property type="entry name" value="TRANSPOSASE IS30-LIKE HTH DOMAIN-CONTAINING PROTEIN"/>
    <property type="match status" value="1"/>
</dbReference>
<dbReference type="Proteomes" id="UP000024635">
    <property type="component" value="Unassembled WGS sequence"/>
</dbReference>
<organism evidence="1 2">
    <name type="scientific">Ancylostoma ceylanicum</name>
    <dbReference type="NCBI Taxonomy" id="53326"/>
    <lineage>
        <taxon>Eukaryota</taxon>
        <taxon>Metazoa</taxon>
        <taxon>Ecdysozoa</taxon>
        <taxon>Nematoda</taxon>
        <taxon>Chromadorea</taxon>
        <taxon>Rhabditida</taxon>
        <taxon>Rhabditina</taxon>
        <taxon>Rhabditomorpha</taxon>
        <taxon>Strongyloidea</taxon>
        <taxon>Ancylostomatidae</taxon>
        <taxon>Ancylostomatinae</taxon>
        <taxon>Ancylostoma</taxon>
    </lineage>
</organism>
<accession>A0A016VNV1</accession>
<reference evidence="2" key="1">
    <citation type="journal article" date="2015" name="Nat. Genet.">
        <title>The genome and transcriptome of the zoonotic hookworm Ancylostoma ceylanicum identify infection-specific gene families.</title>
        <authorList>
            <person name="Schwarz E.M."/>
            <person name="Hu Y."/>
            <person name="Antoshechkin I."/>
            <person name="Miller M.M."/>
            <person name="Sternberg P.W."/>
            <person name="Aroian R.V."/>
        </authorList>
    </citation>
    <scope>NUCLEOTIDE SEQUENCE</scope>
    <source>
        <strain evidence="2">HY135</strain>
    </source>
</reference>
<protein>
    <submittedName>
        <fullName evidence="1">Uncharacterized protein</fullName>
    </submittedName>
</protein>
<dbReference type="OrthoDB" id="5860999at2759"/>
<sequence length="100" mass="11997">MKRGKRRLTQTQKWTVNTRKMRGVIKKTIDRKDGLSLNQMAKQLNISRKSVQMTVKNELGLRSYRLLSGQILDDHAKQNWKEKRKKLREFFKVRRIEDAL</sequence>
<proteinExistence type="predicted"/>
<keyword evidence="2" id="KW-1185">Reference proteome</keyword>
<name>A0A016VNV1_9BILA</name>
<gene>
    <name evidence="1" type="primary">Acey_s0006.g2879</name>
    <name evidence="1" type="ORF">Y032_0006g2879</name>
</gene>
<dbReference type="AlphaFoldDB" id="A0A016VNV1"/>
<evidence type="ECO:0000313" key="2">
    <source>
        <dbReference type="Proteomes" id="UP000024635"/>
    </source>
</evidence>